<keyword evidence="1" id="KW-1133">Transmembrane helix</keyword>
<dbReference type="InterPro" id="IPR002656">
    <property type="entry name" value="Acyl_transf_3_dom"/>
</dbReference>
<dbReference type="InterPro" id="IPR050623">
    <property type="entry name" value="Glucan_succinyl_AcylTrfase"/>
</dbReference>
<organism evidence="3">
    <name type="scientific">marine sediment metagenome</name>
    <dbReference type="NCBI Taxonomy" id="412755"/>
    <lineage>
        <taxon>unclassified sequences</taxon>
        <taxon>metagenomes</taxon>
        <taxon>ecological metagenomes</taxon>
    </lineage>
</organism>
<evidence type="ECO:0000256" key="1">
    <source>
        <dbReference type="SAM" id="Phobius"/>
    </source>
</evidence>
<protein>
    <recommendedName>
        <fullName evidence="2">Acyltransferase 3 domain-containing protein</fullName>
    </recommendedName>
</protein>
<keyword evidence="1" id="KW-0812">Transmembrane</keyword>
<comment type="caution">
    <text evidence="3">The sequence shown here is derived from an EMBL/GenBank/DDBJ whole genome shotgun (WGS) entry which is preliminary data.</text>
</comment>
<feature type="transmembrane region" description="Helical" evidence="1">
    <location>
        <begin position="106"/>
        <end position="124"/>
    </location>
</feature>
<proteinExistence type="predicted"/>
<dbReference type="AlphaFoldDB" id="X0XA83"/>
<dbReference type="PANTHER" id="PTHR36927:SF4">
    <property type="entry name" value="BLR5718 PROTEIN"/>
    <property type="match status" value="1"/>
</dbReference>
<accession>X0XA83</accession>
<dbReference type="PANTHER" id="PTHR36927">
    <property type="entry name" value="BLR4337 PROTEIN"/>
    <property type="match status" value="1"/>
</dbReference>
<gene>
    <name evidence="3" type="ORF">S01H1_68622</name>
</gene>
<name>X0XA83_9ZZZZ</name>
<evidence type="ECO:0000259" key="2">
    <source>
        <dbReference type="Pfam" id="PF01757"/>
    </source>
</evidence>
<feature type="transmembrane region" description="Helical" evidence="1">
    <location>
        <begin position="37"/>
        <end position="59"/>
    </location>
</feature>
<feature type="domain" description="Acyltransferase 3" evidence="2">
    <location>
        <begin position="9"/>
        <end position="121"/>
    </location>
</feature>
<dbReference type="GO" id="GO:0016747">
    <property type="term" value="F:acyltransferase activity, transferring groups other than amino-acyl groups"/>
    <property type="evidence" value="ECO:0007669"/>
    <property type="project" value="InterPro"/>
</dbReference>
<dbReference type="EMBL" id="BARS01045512">
    <property type="protein sequence ID" value="GAG33573.1"/>
    <property type="molecule type" value="Genomic_DNA"/>
</dbReference>
<keyword evidence="1" id="KW-0472">Membrane</keyword>
<dbReference type="Pfam" id="PF01757">
    <property type="entry name" value="Acyl_transf_3"/>
    <property type="match status" value="1"/>
</dbReference>
<evidence type="ECO:0000313" key="3">
    <source>
        <dbReference type="EMBL" id="GAG33573.1"/>
    </source>
</evidence>
<feature type="transmembrane region" description="Helical" evidence="1">
    <location>
        <begin position="79"/>
        <end position="100"/>
    </location>
</feature>
<reference evidence="3" key="1">
    <citation type="journal article" date="2014" name="Front. Microbiol.">
        <title>High frequency of phylogenetically diverse reductive dehalogenase-homologous genes in deep subseafloor sedimentary metagenomes.</title>
        <authorList>
            <person name="Kawai M."/>
            <person name="Futagami T."/>
            <person name="Toyoda A."/>
            <person name="Takaki Y."/>
            <person name="Nishi S."/>
            <person name="Hori S."/>
            <person name="Arai W."/>
            <person name="Tsubouchi T."/>
            <person name="Morono Y."/>
            <person name="Uchiyama I."/>
            <person name="Ito T."/>
            <person name="Fujiyama A."/>
            <person name="Inagaki F."/>
            <person name="Takami H."/>
        </authorList>
    </citation>
    <scope>NUCLEOTIDE SEQUENCE</scope>
    <source>
        <strain evidence="3">Expedition CK06-06</strain>
    </source>
</reference>
<sequence length="134" mass="14735">MGIVGFVIALVATIFLFAVAFFGGLSGEFLGYGQWQSAVYTLWDSIFAVGMSLAAITFFRRFFSKDSRFGRFLSQQSYAVYVIHPPIIVFLAFALSGIVLGPFLKFGLLTVIVVPTCFAIAYIIRKIPGVSRVL</sequence>